<evidence type="ECO:0000313" key="3">
    <source>
        <dbReference type="Proteomes" id="UP000195402"/>
    </source>
</evidence>
<gene>
    <name evidence="2" type="ORF">BVC80_8207g8</name>
</gene>
<proteinExistence type="predicted"/>
<comment type="caution">
    <text evidence="2">The sequence shown here is derived from an EMBL/GenBank/DDBJ whole genome shotgun (WGS) entry which is preliminary data.</text>
</comment>
<dbReference type="InterPro" id="IPR052579">
    <property type="entry name" value="Zinc_finger_SWIM"/>
</dbReference>
<dbReference type="OrthoDB" id="2422440at2759"/>
<dbReference type="PANTHER" id="PTHR31569">
    <property type="entry name" value="SWIM-TYPE DOMAIN-CONTAINING PROTEIN"/>
    <property type="match status" value="1"/>
</dbReference>
<feature type="compositionally biased region" description="Polar residues" evidence="1">
    <location>
        <begin position="379"/>
        <end position="390"/>
    </location>
</feature>
<sequence>MNDDPILKQTPLMEKISSKNSFCEGISSSNPIKDAKSHQLEDFTVDANEPINTNEDISKEHNDCGSDVNHDLPEQAIPIPVGFDLRECFTIEKQFNSRNDVILWCQDIGRKNNTVVVITKTINKPGGKGSVVELGCERGGKLLCAWHIGRNVMTHLKKVIQKNMPLVLELYDDWNTVVTAETPEKEHFEFAWTNKIKHYGNATNNRVESDHNTLKTYLGGSTGDFITCWKEIYNMISNQIVNIKSAFQRSLTSTLHEHNKLIFRALRNLVSHYALKQINDEVRKSGNVGIDERSCGCVVRTSMGLPCDHELVKYSREGRPIPLSAVDSHWKHLSMMPVVEKKLEFDYSPILAMIRQRWIDSTATEQEVMFEQLKEIATPKTTNSQEPSKSVRTRGTPRMNDKSTKRDPSEFEYYQDSQSRETQNNSKKALKPPKKPLNPPKKVPRTTKKASDSTKKVLETSKKVHEASDKAPDLNGNLPDLNESLPDLNKGVPELSEWHKSS</sequence>
<reference evidence="2 3" key="1">
    <citation type="journal article" date="2017" name="Mol. Plant">
        <title>The Genome of Medicinal Plant Macleaya cordata Provides New Insights into Benzylisoquinoline Alkaloids Metabolism.</title>
        <authorList>
            <person name="Liu X."/>
            <person name="Liu Y."/>
            <person name="Huang P."/>
            <person name="Ma Y."/>
            <person name="Qing Z."/>
            <person name="Tang Q."/>
            <person name="Cao H."/>
            <person name="Cheng P."/>
            <person name="Zheng Y."/>
            <person name="Yuan Z."/>
            <person name="Zhou Y."/>
            <person name="Liu J."/>
            <person name="Tang Z."/>
            <person name="Zhuo Y."/>
            <person name="Zhang Y."/>
            <person name="Yu L."/>
            <person name="Huang J."/>
            <person name="Yang P."/>
            <person name="Peng Q."/>
            <person name="Zhang J."/>
            <person name="Jiang W."/>
            <person name="Zhang Z."/>
            <person name="Lin K."/>
            <person name="Ro D.K."/>
            <person name="Chen X."/>
            <person name="Xiong X."/>
            <person name="Shang Y."/>
            <person name="Huang S."/>
            <person name="Zeng J."/>
        </authorList>
    </citation>
    <scope>NUCLEOTIDE SEQUENCE [LARGE SCALE GENOMIC DNA]</scope>
    <source>
        <strain evidence="3">cv. BLH2017</strain>
        <tissue evidence="2">Root</tissue>
    </source>
</reference>
<feature type="region of interest" description="Disordered" evidence="1">
    <location>
        <begin position="374"/>
        <end position="502"/>
    </location>
</feature>
<organism evidence="2 3">
    <name type="scientific">Macleaya cordata</name>
    <name type="common">Five-seeded plume-poppy</name>
    <name type="synonym">Bocconia cordata</name>
    <dbReference type="NCBI Taxonomy" id="56857"/>
    <lineage>
        <taxon>Eukaryota</taxon>
        <taxon>Viridiplantae</taxon>
        <taxon>Streptophyta</taxon>
        <taxon>Embryophyta</taxon>
        <taxon>Tracheophyta</taxon>
        <taxon>Spermatophyta</taxon>
        <taxon>Magnoliopsida</taxon>
        <taxon>Ranunculales</taxon>
        <taxon>Papaveraceae</taxon>
        <taxon>Papaveroideae</taxon>
        <taxon>Macleaya</taxon>
    </lineage>
</organism>
<keyword evidence="3" id="KW-1185">Reference proteome</keyword>
<feature type="compositionally biased region" description="Basic and acidic residues" evidence="1">
    <location>
        <begin position="449"/>
        <end position="472"/>
    </location>
</feature>
<dbReference type="PANTHER" id="PTHR31569:SF4">
    <property type="entry name" value="SWIM-TYPE DOMAIN-CONTAINING PROTEIN"/>
    <property type="match status" value="1"/>
</dbReference>
<dbReference type="Proteomes" id="UP000195402">
    <property type="component" value="Unassembled WGS sequence"/>
</dbReference>
<evidence type="ECO:0000313" key="2">
    <source>
        <dbReference type="EMBL" id="OVA11700.1"/>
    </source>
</evidence>
<evidence type="ECO:0008006" key="4">
    <source>
        <dbReference type="Google" id="ProtNLM"/>
    </source>
</evidence>
<accession>A0A200QMI9</accession>
<dbReference type="AlphaFoldDB" id="A0A200QMI9"/>
<feature type="compositionally biased region" description="Basic and acidic residues" evidence="1">
    <location>
        <begin position="399"/>
        <end position="409"/>
    </location>
</feature>
<protein>
    <recommendedName>
        <fullName evidence="4">Protein FAR1-RELATED SEQUENCE</fullName>
    </recommendedName>
</protein>
<feature type="compositionally biased region" description="Polar residues" evidence="1">
    <location>
        <begin position="415"/>
        <end position="426"/>
    </location>
</feature>
<evidence type="ECO:0000256" key="1">
    <source>
        <dbReference type="SAM" id="MobiDB-lite"/>
    </source>
</evidence>
<dbReference type="EMBL" id="MVGT01001557">
    <property type="protein sequence ID" value="OVA11700.1"/>
    <property type="molecule type" value="Genomic_DNA"/>
</dbReference>
<name>A0A200QMI9_MACCD</name>
<dbReference type="InParanoid" id="A0A200QMI9"/>